<keyword evidence="7" id="KW-0030">Aminoacyl-tRNA synthetase</keyword>
<evidence type="ECO:0000313" key="10">
    <source>
        <dbReference type="Proteomes" id="UP000807850"/>
    </source>
</evidence>
<keyword evidence="4" id="KW-0547">Nucleotide-binding</keyword>
<reference evidence="9" key="1">
    <citation type="submission" date="2020-07" db="EMBL/GenBank/DDBJ databases">
        <title>Huge and variable diversity of episymbiotic CPR bacteria and DPANN archaea in groundwater ecosystems.</title>
        <authorList>
            <person name="He C.Y."/>
            <person name="Keren R."/>
            <person name="Whittaker M."/>
            <person name="Farag I.F."/>
            <person name="Doudna J."/>
            <person name="Cate J.H.D."/>
            <person name="Banfield J.F."/>
        </authorList>
    </citation>
    <scope>NUCLEOTIDE SEQUENCE</scope>
    <source>
        <strain evidence="9">NC_groundwater_928_Pr1_S-0.2um_72_17</strain>
    </source>
</reference>
<dbReference type="Proteomes" id="UP000807850">
    <property type="component" value="Unassembled WGS sequence"/>
</dbReference>
<dbReference type="AlphaFoldDB" id="A0A9D6QM41"/>
<evidence type="ECO:0000256" key="4">
    <source>
        <dbReference type="ARBA" id="ARBA00022741"/>
    </source>
</evidence>
<dbReference type="GO" id="GO:0005829">
    <property type="term" value="C:cytosol"/>
    <property type="evidence" value="ECO:0007669"/>
    <property type="project" value="TreeGrafter"/>
</dbReference>
<dbReference type="PROSITE" id="PS50861">
    <property type="entry name" value="AA_TRNA_LIGASE_II_GLYAB"/>
    <property type="match status" value="1"/>
</dbReference>
<comment type="caution">
    <text evidence="9">The sequence shown here is derived from an EMBL/GenBank/DDBJ whole genome shotgun (WGS) entry which is preliminary data.</text>
</comment>
<comment type="catalytic activity">
    <reaction evidence="8">
        <text>tRNA(Gly) + glycine + ATP = glycyl-tRNA(Gly) + AMP + diphosphate</text>
        <dbReference type="Rhea" id="RHEA:16013"/>
        <dbReference type="Rhea" id="RHEA-COMP:9664"/>
        <dbReference type="Rhea" id="RHEA-COMP:9683"/>
        <dbReference type="ChEBI" id="CHEBI:30616"/>
        <dbReference type="ChEBI" id="CHEBI:33019"/>
        <dbReference type="ChEBI" id="CHEBI:57305"/>
        <dbReference type="ChEBI" id="CHEBI:78442"/>
        <dbReference type="ChEBI" id="CHEBI:78522"/>
        <dbReference type="ChEBI" id="CHEBI:456215"/>
        <dbReference type="EC" id="6.1.1.14"/>
    </reaction>
</comment>
<keyword evidence="3 9" id="KW-0436">Ligase</keyword>
<evidence type="ECO:0000256" key="7">
    <source>
        <dbReference type="ARBA" id="ARBA00023146"/>
    </source>
</evidence>
<dbReference type="Pfam" id="PF02092">
    <property type="entry name" value="tRNA_synt_2f"/>
    <property type="match status" value="1"/>
</dbReference>
<dbReference type="PANTHER" id="PTHR30075">
    <property type="entry name" value="GLYCYL-TRNA SYNTHETASE"/>
    <property type="match status" value="1"/>
</dbReference>
<evidence type="ECO:0000256" key="2">
    <source>
        <dbReference type="ARBA" id="ARBA00012829"/>
    </source>
</evidence>
<dbReference type="InterPro" id="IPR015944">
    <property type="entry name" value="Gly-tRNA-synth_bsu"/>
</dbReference>
<proteinExistence type="inferred from homology"/>
<dbReference type="NCBIfam" id="TIGR00211">
    <property type="entry name" value="glyS"/>
    <property type="match status" value="1"/>
</dbReference>
<sequence length="563" mass="60096">MTRDLLFEIGVEELPGGYVPPALAQLEQAARDGRAASRLGFADLTTYGTPRRLALLVRGLADRQTDVDEEATGPAVKAAYDADGAPTRALLGFCQGKGVDPKSVRRVATARGEYVAVTVHHAGRAAIEVLPVLLGALPARLTFPKSMRWIPGDDARFARPVRWLVALLGDDVVAARAFGLEAGRSSFGHRFLAPGAVKIKSAGRYLEALEKASVLADHRARRALTAEGVAAHAVKAGGRVVADDELVDINSFLIETPSVFTGRFDARYLDLPREVIVTALREHQRYFAIETADGGLLPAFVAVRNGGEAGMERVRRGNEDVLASRLEDARFYWETDLKHPPAGRVDDLANVVWIEGLGTLRDKAARLEALAGAIAERIAPDAAAAAKRAALLCKTDLLSEMIGSGKEYAGLQGVIGGQYAARAGEPKPVAEAIAWHYHPRFAGDALPPTAAGLVLALADKLDHVAGAFVAGKTPTGSEDPYGVRRAGNGVVRILIEKTFALDLREATMRATAPFFAAGPDLPQAALMKQLGEFWRGRVEAALEQEGLAHDTREAALEAQIESD</sequence>
<dbReference type="EC" id="6.1.1.14" evidence="2"/>
<accession>A0A9D6QM41</accession>
<comment type="similarity">
    <text evidence="1">Belongs to the class-II aminoacyl-tRNA synthetase family.</text>
</comment>
<evidence type="ECO:0000256" key="3">
    <source>
        <dbReference type="ARBA" id="ARBA00022598"/>
    </source>
</evidence>
<dbReference type="InterPro" id="IPR006194">
    <property type="entry name" value="Gly-tRNA-synth_heterodimer"/>
</dbReference>
<evidence type="ECO:0000256" key="5">
    <source>
        <dbReference type="ARBA" id="ARBA00022840"/>
    </source>
</evidence>
<dbReference type="SUPFAM" id="SSF109604">
    <property type="entry name" value="HD-domain/PDEase-like"/>
    <property type="match status" value="1"/>
</dbReference>
<evidence type="ECO:0000256" key="1">
    <source>
        <dbReference type="ARBA" id="ARBA00008226"/>
    </source>
</evidence>
<dbReference type="GO" id="GO:0004820">
    <property type="term" value="F:glycine-tRNA ligase activity"/>
    <property type="evidence" value="ECO:0007669"/>
    <property type="project" value="UniProtKB-EC"/>
</dbReference>
<dbReference type="EMBL" id="JACQAY010000111">
    <property type="protein sequence ID" value="MBI3539363.1"/>
    <property type="molecule type" value="Genomic_DNA"/>
</dbReference>
<name>A0A9D6QM41_UNCEI</name>
<organism evidence="9 10">
    <name type="scientific">Eiseniibacteriota bacterium</name>
    <dbReference type="NCBI Taxonomy" id="2212470"/>
    <lineage>
        <taxon>Bacteria</taxon>
        <taxon>Candidatus Eiseniibacteriota</taxon>
    </lineage>
</organism>
<keyword evidence="6" id="KW-0648">Protein biosynthesis</keyword>
<feature type="non-terminal residue" evidence="9">
    <location>
        <position position="563"/>
    </location>
</feature>
<evidence type="ECO:0000313" key="9">
    <source>
        <dbReference type="EMBL" id="MBI3539363.1"/>
    </source>
</evidence>
<dbReference type="GO" id="GO:0005524">
    <property type="term" value="F:ATP binding"/>
    <property type="evidence" value="ECO:0007669"/>
    <property type="project" value="UniProtKB-KW"/>
</dbReference>
<gene>
    <name evidence="9" type="ORF">HY076_03720</name>
</gene>
<dbReference type="PANTHER" id="PTHR30075:SF2">
    <property type="entry name" value="GLYCINE--TRNA LIGASE, CHLOROPLASTIC_MITOCHONDRIAL 2"/>
    <property type="match status" value="1"/>
</dbReference>
<evidence type="ECO:0000256" key="6">
    <source>
        <dbReference type="ARBA" id="ARBA00022917"/>
    </source>
</evidence>
<dbReference type="PRINTS" id="PR01045">
    <property type="entry name" value="TRNASYNTHGB"/>
</dbReference>
<protein>
    <recommendedName>
        <fullName evidence="2">glycine--tRNA ligase</fullName>
        <ecNumber evidence="2">6.1.1.14</ecNumber>
    </recommendedName>
</protein>
<dbReference type="GO" id="GO:0006426">
    <property type="term" value="P:glycyl-tRNA aminoacylation"/>
    <property type="evidence" value="ECO:0007669"/>
    <property type="project" value="InterPro"/>
</dbReference>
<evidence type="ECO:0000256" key="8">
    <source>
        <dbReference type="ARBA" id="ARBA00047937"/>
    </source>
</evidence>
<keyword evidence="5" id="KW-0067">ATP-binding</keyword>